<dbReference type="Pfam" id="PF19328">
    <property type="entry name" value="DAP_DH_C"/>
    <property type="match status" value="1"/>
</dbReference>
<accession>A0A1A3DCM3</accession>
<dbReference type="Gene3D" id="3.40.50.720">
    <property type="entry name" value="NAD(P)-binding Rossmann-like Domain"/>
    <property type="match status" value="1"/>
</dbReference>
<evidence type="ECO:0000259" key="1">
    <source>
        <dbReference type="Pfam" id="PF19328"/>
    </source>
</evidence>
<sequence>MGNTYRVGHVGTGYTGSIALRHILRAPHLQLVGQLVHSPEKVGRDSGELVGEPPAGVLATDSMADFLALDADCVSYFGAVAGRAGSAVVDDLCGMLASGKNIIIPSFPPLFHPASLDDATRERLDAAGRQGNSSLLATGIAPGFTSDMLAVHAASMCGNPARVVVHERIPVGSYSVPGFFAMLGFGRTPEQDAQLYPPGAMVPHLEPPLRLLAQGLGMAVEAIHEHRDVAVADRHYRFAAGEIPPGTIASVRMSFDVIVGGQPRIHYSSIWCMPEEPVEDWQPAIPSGSPSRRFTRITVEGDPPVQLDFSLNGGDLPGSAATAARVVNAIPAVHRARPGLLSSLDLVVGASAVG</sequence>
<reference evidence="2 3" key="1">
    <citation type="submission" date="2016-06" db="EMBL/GenBank/DDBJ databases">
        <authorList>
            <person name="Kjaerup R.B."/>
            <person name="Dalgaard T.S."/>
            <person name="Juul-Madsen H.R."/>
        </authorList>
    </citation>
    <scope>NUCLEOTIDE SEQUENCE [LARGE SCALE GENOMIC DNA]</scope>
    <source>
        <strain evidence="2 3">1276495.2</strain>
    </source>
</reference>
<gene>
    <name evidence="2" type="ORF">A5640_22940</name>
</gene>
<dbReference type="Proteomes" id="UP000093925">
    <property type="component" value="Unassembled WGS sequence"/>
</dbReference>
<name>A0A1A3DCM3_MYCAS</name>
<dbReference type="EMBL" id="LZLM01000004">
    <property type="protein sequence ID" value="OBJ90832.1"/>
    <property type="molecule type" value="Genomic_DNA"/>
</dbReference>
<evidence type="ECO:0000313" key="2">
    <source>
        <dbReference type="EMBL" id="OBJ90832.1"/>
    </source>
</evidence>
<dbReference type="SUPFAM" id="SSF51735">
    <property type="entry name" value="NAD(P)-binding Rossmann-fold domains"/>
    <property type="match status" value="1"/>
</dbReference>
<feature type="domain" description="2,4-diaminopentanoate dehydrogenase C-terminal" evidence="1">
    <location>
        <begin position="183"/>
        <end position="351"/>
    </location>
</feature>
<proteinExistence type="predicted"/>
<dbReference type="AlphaFoldDB" id="A0A1A3DCM3"/>
<dbReference type="OrthoDB" id="4692546at2"/>
<comment type="caution">
    <text evidence="2">The sequence shown here is derived from an EMBL/GenBank/DDBJ whole genome shotgun (WGS) entry which is preliminary data.</text>
</comment>
<evidence type="ECO:0000313" key="3">
    <source>
        <dbReference type="Proteomes" id="UP000093925"/>
    </source>
</evidence>
<dbReference type="InterPro" id="IPR036291">
    <property type="entry name" value="NAD(P)-bd_dom_sf"/>
</dbReference>
<organism evidence="2 3">
    <name type="scientific">Mycobacterium asiaticum</name>
    <dbReference type="NCBI Taxonomy" id="1790"/>
    <lineage>
        <taxon>Bacteria</taxon>
        <taxon>Bacillati</taxon>
        <taxon>Actinomycetota</taxon>
        <taxon>Actinomycetes</taxon>
        <taxon>Mycobacteriales</taxon>
        <taxon>Mycobacteriaceae</taxon>
        <taxon>Mycobacterium</taxon>
    </lineage>
</organism>
<protein>
    <recommendedName>
        <fullName evidence="1">2,4-diaminopentanoate dehydrogenase C-terminal domain-containing protein</fullName>
    </recommendedName>
</protein>
<dbReference type="CDD" id="cd24146">
    <property type="entry name" value="nat-AmDH_N_like"/>
    <property type="match status" value="1"/>
</dbReference>
<dbReference type="InterPro" id="IPR045760">
    <property type="entry name" value="DAP_DH_C"/>
</dbReference>
<dbReference type="RefSeq" id="WP_065137890.1">
    <property type="nucleotide sequence ID" value="NZ_LZKS01000042.1"/>
</dbReference>